<protein>
    <submittedName>
        <fullName evidence="3 4">Uncharacterized protein LOC136087601</fullName>
    </submittedName>
</protein>
<sequence>MKKAEAKSLHHRFFFKLFRNKSRLKKGKNSNHNDSEHLVPLLPPPPRRQLTSATSTNRIDKPSPASSSTSITFAILPDLVKQVVADLVRLYFHSVIKQLEEIKSELRVQRQKQVYLDYNTRKIFQKTLYFN</sequence>
<evidence type="ECO:0000313" key="2">
    <source>
        <dbReference type="Proteomes" id="UP001652625"/>
    </source>
</evidence>
<gene>
    <name evidence="3 4 5" type="primary">LOC136087601</name>
</gene>
<keyword evidence="2" id="KW-1185">Reference proteome</keyword>
<dbReference type="RefSeq" id="XP_065666953.1">
    <property type="nucleotide sequence ID" value="XM_065810881.1"/>
</dbReference>
<dbReference type="Proteomes" id="UP001652625">
    <property type="component" value="Chromosome 11"/>
</dbReference>
<proteinExistence type="predicted"/>
<evidence type="ECO:0000313" key="5">
    <source>
        <dbReference type="RefSeq" id="XP_065666953.1"/>
    </source>
</evidence>
<evidence type="ECO:0000256" key="1">
    <source>
        <dbReference type="SAM" id="MobiDB-lite"/>
    </source>
</evidence>
<evidence type="ECO:0000313" key="4">
    <source>
        <dbReference type="RefSeq" id="XP_065666952.1"/>
    </source>
</evidence>
<dbReference type="GeneID" id="136087601"/>
<feature type="region of interest" description="Disordered" evidence="1">
    <location>
        <begin position="24"/>
        <end position="69"/>
    </location>
</feature>
<organism evidence="2 4">
    <name type="scientific">Hydra vulgaris</name>
    <name type="common">Hydra</name>
    <name type="synonym">Hydra attenuata</name>
    <dbReference type="NCBI Taxonomy" id="6087"/>
    <lineage>
        <taxon>Eukaryota</taxon>
        <taxon>Metazoa</taxon>
        <taxon>Cnidaria</taxon>
        <taxon>Hydrozoa</taxon>
        <taxon>Hydroidolina</taxon>
        <taxon>Anthoathecata</taxon>
        <taxon>Aplanulata</taxon>
        <taxon>Hydridae</taxon>
        <taxon>Hydra</taxon>
    </lineage>
</organism>
<dbReference type="RefSeq" id="XP_065666951.1">
    <property type="nucleotide sequence ID" value="XM_065810879.1"/>
</dbReference>
<accession>A0ABM4CYB6</accession>
<name>A0ABM4CYB6_HYDVU</name>
<evidence type="ECO:0000313" key="3">
    <source>
        <dbReference type="RefSeq" id="XP_065666951.1"/>
    </source>
</evidence>
<reference evidence="3 4" key="1">
    <citation type="submission" date="2025-05" db="UniProtKB">
        <authorList>
            <consortium name="RefSeq"/>
        </authorList>
    </citation>
    <scope>IDENTIFICATION</scope>
</reference>
<dbReference type="RefSeq" id="XP_065666952.1">
    <property type="nucleotide sequence ID" value="XM_065810880.1"/>
</dbReference>